<dbReference type="InterPro" id="IPR004680">
    <property type="entry name" value="Cit_transptr-like_dom"/>
</dbReference>
<keyword evidence="5 7" id="KW-1133">Transmembrane helix</keyword>
<keyword evidence="4 7" id="KW-0812">Transmembrane</keyword>
<dbReference type="GO" id="GO:0005886">
    <property type="term" value="C:plasma membrane"/>
    <property type="evidence" value="ECO:0007669"/>
    <property type="project" value="UniProtKB-SubCell"/>
</dbReference>
<evidence type="ECO:0000256" key="7">
    <source>
        <dbReference type="SAM" id="Phobius"/>
    </source>
</evidence>
<keyword evidence="3" id="KW-1003">Cell membrane</keyword>
<dbReference type="GO" id="GO:0055085">
    <property type="term" value="P:transmembrane transport"/>
    <property type="evidence" value="ECO:0007669"/>
    <property type="project" value="InterPro"/>
</dbReference>
<feature type="transmembrane region" description="Helical" evidence="7">
    <location>
        <begin position="227"/>
        <end position="256"/>
    </location>
</feature>
<feature type="transmembrane region" description="Helical" evidence="7">
    <location>
        <begin position="289"/>
        <end position="309"/>
    </location>
</feature>
<evidence type="ECO:0000256" key="4">
    <source>
        <dbReference type="ARBA" id="ARBA00022692"/>
    </source>
</evidence>
<reference evidence="9" key="2">
    <citation type="submission" date="2021-09" db="EMBL/GenBank/DDBJ databases">
        <authorList>
            <person name="Gilroy R."/>
        </authorList>
    </citation>
    <scope>NUCLEOTIDE SEQUENCE</scope>
    <source>
        <strain evidence="9">ChiGjej2B2-7701</strain>
    </source>
</reference>
<dbReference type="PANTHER" id="PTHR43302:SF5">
    <property type="entry name" value="TRANSPORTER ARSB-RELATED"/>
    <property type="match status" value="1"/>
</dbReference>
<sequence length="389" mass="40647">MAAVRRRIRSLRSLVGKDPVLAIATVLALASCAAVPPDAGYADYVDLHTIGLLFSLMAAMTGLSRAGVFRVACRHLLAAIRGTRPLILALTLLAFFSSMFITNDVALVTFVPLALLALDSLRSPKLTCFTVVMMTIAANVGSMLTPVGNPQNLYLYSASGMPLPDFILLVAPYAAAALVMLAIVIVVAGRALKRDGIEELADARRGRAPVTATAEPDALAPARIVPWVAVFAVSLLAVAHVVPVGVPVAVALLVGVATDRGALAHVDYGLLVTFVAFFVFVGNMGRIEAVDAFIASVVAGHELIVSVVASQVLSNVPTAILLSGFTSDLSALIVGTNIGGLGTLIASMASLISYKQLALWLPAHKGRYLVMFTAWNVAFLVVLLALALL</sequence>
<evidence type="ECO:0000313" key="10">
    <source>
        <dbReference type="Proteomes" id="UP000746751"/>
    </source>
</evidence>
<feature type="domain" description="Citrate transporter-like" evidence="8">
    <location>
        <begin position="20"/>
        <end position="322"/>
    </location>
</feature>
<dbReference type="EMBL" id="DYVF01000007">
    <property type="protein sequence ID" value="HJG29955.1"/>
    <property type="molecule type" value="Genomic_DNA"/>
</dbReference>
<keyword evidence="2" id="KW-0813">Transport</keyword>
<proteinExistence type="predicted"/>
<protein>
    <recommendedName>
        <fullName evidence="8">Citrate transporter-like domain-containing protein</fullName>
    </recommendedName>
</protein>
<reference evidence="9" key="1">
    <citation type="journal article" date="2021" name="PeerJ">
        <title>Extensive microbial diversity within the chicken gut microbiome revealed by metagenomics and culture.</title>
        <authorList>
            <person name="Gilroy R."/>
            <person name="Ravi A."/>
            <person name="Getino M."/>
            <person name="Pursley I."/>
            <person name="Horton D.L."/>
            <person name="Alikhan N.F."/>
            <person name="Baker D."/>
            <person name="Gharbi K."/>
            <person name="Hall N."/>
            <person name="Watson M."/>
            <person name="Adriaenssens E.M."/>
            <person name="Foster-Nyarko E."/>
            <person name="Jarju S."/>
            <person name="Secka A."/>
            <person name="Antonio M."/>
            <person name="Oren A."/>
            <person name="Chaudhuri R.R."/>
            <person name="La Ragione R."/>
            <person name="Hildebrand F."/>
            <person name="Pallen M.J."/>
        </authorList>
    </citation>
    <scope>NUCLEOTIDE SEQUENCE</scope>
    <source>
        <strain evidence="9">ChiGjej2B2-7701</strain>
    </source>
</reference>
<evidence type="ECO:0000259" key="8">
    <source>
        <dbReference type="Pfam" id="PF03600"/>
    </source>
</evidence>
<feature type="transmembrane region" description="Helical" evidence="7">
    <location>
        <begin position="262"/>
        <end position="282"/>
    </location>
</feature>
<feature type="transmembrane region" description="Helical" evidence="7">
    <location>
        <begin position="166"/>
        <end position="188"/>
    </location>
</feature>
<evidence type="ECO:0000313" key="9">
    <source>
        <dbReference type="EMBL" id="HJG29955.1"/>
    </source>
</evidence>
<evidence type="ECO:0000256" key="6">
    <source>
        <dbReference type="ARBA" id="ARBA00023136"/>
    </source>
</evidence>
<evidence type="ECO:0000256" key="3">
    <source>
        <dbReference type="ARBA" id="ARBA00022475"/>
    </source>
</evidence>
<accession>A0A921IQ67</accession>
<evidence type="ECO:0000256" key="5">
    <source>
        <dbReference type="ARBA" id="ARBA00022989"/>
    </source>
</evidence>
<dbReference type="Proteomes" id="UP000746751">
    <property type="component" value="Unassembled WGS sequence"/>
</dbReference>
<gene>
    <name evidence="9" type="ORF">K8U80_01000</name>
</gene>
<dbReference type="PANTHER" id="PTHR43302">
    <property type="entry name" value="TRANSPORTER ARSB-RELATED"/>
    <property type="match status" value="1"/>
</dbReference>
<comment type="caution">
    <text evidence="9">The sequence shown here is derived from an EMBL/GenBank/DDBJ whole genome shotgun (WGS) entry which is preliminary data.</text>
</comment>
<name>A0A921IQ67_9ACTN</name>
<evidence type="ECO:0000256" key="1">
    <source>
        <dbReference type="ARBA" id="ARBA00004651"/>
    </source>
</evidence>
<comment type="subcellular location">
    <subcellularLocation>
        <location evidence="1">Cell membrane</location>
        <topology evidence="1">Multi-pass membrane protein</topology>
    </subcellularLocation>
</comment>
<feature type="transmembrane region" description="Helical" evidence="7">
    <location>
        <begin position="44"/>
        <end position="64"/>
    </location>
</feature>
<keyword evidence="6 7" id="KW-0472">Membrane</keyword>
<feature type="transmembrane region" description="Helical" evidence="7">
    <location>
        <begin position="329"/>
        <end position="354"/>
    </location>
</feature>
<evidence type="ECO:0000256" key="2">
    <source>
        <dbReference type="ARBA" id="ARBA00022448"/>
    </source>
</evidence>
<organism evidence="9 10">
    <name type="scientific">Collinsella ihumii</name>
    <dbReference type="NCBI Taxonomy" id="1720204"/>
    <lineage>
        <taxon>Bacteria</taxon>
        <taxon>Bacillati</taxon>
        <taxon>Actinomycetota</taxon>
        <taxon>Coriobacteriia</taxon>
        <taxon>Coriobacteriales</taxon>
        <taxon>Coriobacteriaceae</taxon>
        <taxon>Collinsella</taxon>
    </lineage>
</organism>
<dbReference type="PROSITE" id="PS51257">
    <property type="entry name" value="PROKAR_LIPOPROTEIN"/>
    <property type="match status" value="1"/>
</dbReference>
<dbReference type="AlphaFoldDB" id="A0A921IQ67"/>
<feature type="transmembrane region" description="Helical" evidence="7">
    <location>
        <begin position="366"/>
        <end position="388"/>
    </location>
</feature>
<dbReference type="Pfam" id="PF03600">
    <property type="entry name" value="CitMHS"/>
    <property type="match status" value="1"/>
</dbReference>